<sequence length="388" mass="41850">MNSRTKYIYVTLQSAVFLALSANLSVAASLHPLESVNGVIWDVSADRILYEDPSKTLHILDRNTGANTVIPLAGASSPEYGYLSPSGAIFAASSNSGSVFSMVYQYQNQTLSVLENHLDSQFSLKVAGNYAIWNAYSNGSLLIERNLSTDTNLTVASNVGNWVNDVTATGVVDFWSYPGYDIHRYANGVTTSVAHDSSFWNVYVSTDGINSVYIKQDPCCSNQKYQLMEATPSGEIALTPRSSFEPDQGRNFQINNGWVAFTEADALGVQQVWLKSPNGELSQITHGQNNAQIDSLSSTGQLTYLLDGKLYVNGDSIGISGLHPDIVGGISVGSSHSFWEGNQLLISNGATLYSVSTVPEPPAISFFGYGFVLLALLLGKRFGTNMPS</sequence>
<feature type="signal peptide" evidence="1">
    <location>
        <begin position="1"/>
        <end position="27"/>
    </location>
</feature>
<gene>
    <name evidence="2" type="ORF">KEF85_05670</name>
</gene>
<dbReference type="Proteomes" id="UP000676649">
    <property type="component" value="Chromosome"/>
</dbReference>
<accession>A0A975RB59</accession>
<dbReference type="AlphaFoldDB" id="A0A975RB59"/>
<evidence type="ECO:0000313" key="2">
    <source>
        <dbReference type="EMBL" id="QWF71946.1"/>
    </source>
</evidence>
<evidence type="ECO:0000256" key="1">
    <source>
        <dbReference type="SAM" id="SignalP"/>
    </source>
</evidence>
<evidence type="ECO:0008006" key="4">
    <source>
        <dbReference type="Google" id="ProtNLM"/>
    </source>
</evidence>
<protein>
    <recommendedName>
        <fullName evidence="4">PEP-CTERM protein-sorting domain-containing protein</fullName>
    </recommendedName>
</protein>
<reference evidence="2" key="1">
    <citation type="submission" date="2021-04" db="EMBL/GenBank/DDBJ databases">
        <title>Draft genome sequence data of methanotrophic Methylovulum sp. strain S1L and Methylomonas sp. strain S2AM isolated from boreal lake water columns.</title>
        <authorList>
            <person name="Rissanen A.J."/>
            <person name="Mangayil R."/>
            <person name="Svenning M.M."/>
            <person name="Khanongnuch R."/>
        </authorList>
    </citation>
    <scope>NUCLEOTIDE SEQUENCE</scope>
    <source>
        <strain evidence="2">S2AM</strain>
    </source>
</reference>
<dbReference type="EMBL" id="CP073754">
    <property type="protein sequence ID" value="QWF71946.1"/>
    <property type="molecule type" value="Genomic_DNA"/>
</dbReference>
<dbReference type="SUPFAM" id="SSF63825">
    <property type="entry name" value="YWTD domain"/>
    <property type="match status" value="1"/>
</dbReference>
<dbReference type="RefSeq" id="WP_215583838.1">
    <property type="nucleotide sequence ID" value="NZ_CP073754.1"/>
</dbReference>
<evidence type="ECO:0000313" key="3">
    <source>
        <dbReference type="Proteomes" id="UP000676649"/>
    </source>
</evidence>
<organism evidence="2 3">
    <name type="scientific">Methylomonas paludis</name>
    <dbReference type="NCBI Taxonomy" id="1173101"/>
    <lineage>
        <taxon>Bacteria</taxon>
        <taxon>Pseudomonadati</taxon>
        <taxon>Pseudomonadota</taxon>
        <taxon>Gammaproteobacteria</taxon>
        <taxon>Methylococcales</taxon>
        <taxon>Methylococcaceae</taxon>
        <taxon>Methylomonas</taxon>
    </lineage>
</organism>
<feature type="chain" id="PRO_5037355568" description="PEP-CTERM protein-sorting domain-containing protein" evidence="1">
    <location>
        <begin position="28"/>
        <end position="388"/>
    </location>
</feature>
<name>A0A975RB59_9GAMM</name>
<keyword evidence="3" id="KW-1185">Reference proteome</keyword>
<keyword evidence="1" id="KW-0732">Signal</keyword>
<proteinExistence type="predicted"/>
<dbReference type="KEGG" id="mpad:KEF85_05670"/>